<dbReference type="STRING" id="174720.A0A0N5C0S4"/>
<dbReference type="WBParaSite" id="SPAL_0001160200.1">
    <property type="protein sequence ID" value="SPAL_0001160200.1"/>
    <property type="gene ID" value="SPAL_0001160200"/>
</dbReference>
<evidence type="ECO:0000313" key="2">
    <source>
        <dbReference type="WBParaSite" id="SPAL_0001160200.1"/>
    </source>
</evidence>
<organism evidence="1 2">
    <name type="scientific">Strongyloides papillosus</name>
    <name type="common">Intestinal threadworm</name>
    <dbReference type="NCBI Taxonomy" id="174720"/>
    <lineage>
        <taxon>Eukaryota</taxon>
        <taxon>Metazoa</taxon>
        <taxon>Ecdysozoa</taxon>
        <taxon>Nematoda</taxon>
        <taxon>Chromadorea</taxon>
        <taxon>Rhabditida</taxon>
        <taxon>Tylenchina</taxon>
        <taxon>Panagrolaimomorpha</taxon>
        <taxon>Strongyloidoidea</taxon>
        <taxon>Strongyloididae</taxon>
        <taxon>Strongyloides</taxon>
    </lineage>
</organism>
<protein>
    <submittedName>
        <fullName evidence="2">HTH_48 domain-containing protein</fullName>
    </submittedName>
</protein>
<name>A0A0N5C0S4_STREA</name>
<evidence type="ECO:0000313" key="1">
    <source>
        <dbReference type="Proteomes" id="UP000046392"/>
    </source>
</evidence>
<proteinExistence type="predicted"/>
<dbReference type="Proteomes" id="UP000046392">
    <property type="component" value="Unplaced"/>
</dbReference>
<sequence length="176" mass="20836">MALFKLCDSIPDEERSIKFLQEHDLLPSTKICSNGHGMKMVVGKQIRWRCYVKECRKDVGIRVGTWFEGFKLPFRTAILFFYCWSRGLTSIEFCKHELEMNHNTTVDWCNYLREVCLFKEKGHRIKIDGKDVTEDAGETRSMMKEIESEWRRKNKNNAFEALLSDIKLFHCRNSKI</sequence>
<dbReference type="AlphaFoldDB" id="A0A0N5C0S4"/>
<keyword evidence="1" id="KW-1185">Reference proteome</keyword>
<accession>A0A0N5C0S4</accession>
<reference evidence="2" key="1">
    <citation type="submission" date="2017-02" db="UniProtKB">
        <authorList>
            <consortium name="WormBaseParasite"/>
        </authorList>
    </citation>
    <scope>IDENTIFICATION</scope>
</reference>